<name>A0A9D2D4Y4_9FIRM</name>
<dbReference type="FunFam" id="3.30.420.10:FF:000045">
    <property type="entry name" value="3'-5' exonuclease DinG"/>
    <property type="match status" value="1"/>
</dbReference>
<dbReference type="SMART" id="SM00479">
    <property type="entry name" value="EXOIII"/>
    <property type="match status" value="1"/>
</dbReference>
<dbReference type="InterPro" id="IPR006054">
    <property type="entry name" value="DnaQ"/>
</dbReference>
<dbReference type="GO" id="GO:0005829">
    <property type="term" value="C:cytosol"/>
    <property type="evidence" value="ECO:0007669"/>
    <property type="project" value="TreeGrafter"/>
</dbReference>
<protein>
    <submittedName>
        <fullName evidence="3">3'-5' exonuclease</fullName>
    </submittedName>
</protein>
<gene>
    <name evidence="3" type="ORF">IAA08_12325</name>
</gene>
<dbReference type="AlphaFoldDB" id="A0A9D2D4Y4"/>
<organism evidence="3 4">
    <name type="scientific">Candidatus Eubacterium avistercoris</name>
    <dbReference type="NCBI Taxonomy" id="2838567"/>
    <lineage>
        <taxon>Bacteria</taxon>
        <taxon>Bacillati</taxon>
        <taxon>Bacillota</taxon>
        <taxon>Clostridia</taxon>
        <taxon>Eubacteriales</taxon>
        <taxon>Eubacteriaceae</taxon>
        <taxon>Eubacterium</taxon>
    </lineage>
</organism>
<feature type="domain" description="Exonuclease" evidence="2">
    <location>
        <begin position="4"/>
        <end position="169"/>
    </location>
</feature>
<dbReference type="GO" id="GO:0003677">
    <property type="term" value="F:DNA binding"/>
    <property type="evidence" value="ECO:0007669"/>
    <property type="project" value="InterPro"/>
</dbReference>
<evidence type="ECO:0000313" key="4">
    <source>
        <dbReference type="Proteomes" id="UP000824024"/>
    </source>
</evidence>
<dbReference type="CDD" id="cd06127">
    <property type="entry name" value="DEDDh"/>
    <property type="match status" value="1"/>
</dbReference>
<comment type="caution">
    <text evidence="3">The sequence shown here is derived from an EMBL/GenBank/DDBJ whole genome shotgun (WGS) entry which is preliminary data.</text>
</comment>
<dbReference type="SUPFAM" id="SSF53098">
    <property type="entry name" value="Ribonuclease H-like"/>
    <property type="match status" value="1"/>
</dbReference>
<dbReference type="PANTHER" id="PTHR30231">
    <property type="entry name" value="DNA POLYMERASE III SUBUNIT EPSILON"/>
    <property type="match status" value="1"/>
</dbReference>
<reference evidence="3" key="1">
    <citation type="journal article" date="2021" name="PeerJ">
        <title>Extensive microbial diversity within the chicken gut microbiome revealed by metagenomics and culture.</title>
        <authorList>
            <person name="Gilroy R."/>
            <person name="Ravi A."/>
            <person name="Getino M."/>
            <person name="Pursley I."/>
            <person name="Horton D.L."/>
            <person name="Alikhan N.F."/>
            <person name="Baker D."/>
            <person name="Gharbi K."/>
            <person name="Hall N."/>
            <person name="Watson M."/>
            <person name="Adriaenssens E.M."/>
            <person name="Foster-Nyarko E."/>
            <person name="Jarju S."/>
            <person name="Secka A."/>
            <person name="Antonio M."/>
            <person name="Oren A."/>
            <person name="Chaudhuri R.R."/>
            <person name="La Ragione R."/>
            <person name="Hildebrand F."/>
            <person name="Pallen M.J."/>
        </authorList>
    </citation>
    <scope>NUCLEOTIDE SEQUENCE</scope>
    <source>
        <strain evidence="3">CHK192-9172</strain>
    </source>
</reference>
<keyword evidence="1 3" id="KW-0540">Nuclease</keyword>
<dbReference type="Gene3D" id="3.30.420.10">
    <property type="entry name" value="Ribonuclease H-like superfamily/Ribonuclease H"/>
    <property type="match status" value="1"/>
</dbReference>
<dbReference type="InterPro" id="IPR012337">
    <property type="entry name" value="RNaseH-like_sf"/>
</dbReference>
<dbReference type="GO" id="GO:0008408">
    <property type="term" value="F:3'-5' exonuclease activity"/>
    <property type="evidence" value="ECO:0007669"/>
    <property type="project" value="TreeGrafter"/>
</dbReference>
<reference evidence="3" key="2">
    <citation type="submission" date="2021-04" db="EMBL/GenBank/DDBJ databases">
        <authorList>
            <person name="Gilroy R."/>
        </authorList>
    </citation>
    <scope>NUCLEOTIDE SEQUENCE</scope>
    <source>
        <strain evidence="3">CHK192-9172</strain>
    </source>
</reference>
<evidence type="ECO:0000259" key="2">
    <source>
        <dbReference type="SMART" id="SM00479"/>
    </source>
</evidence>
<keyword evidence="1 3" id="KW-0269">Exonuclease</keyword>
<dbReference type="NCBIfam" id="TIGR00573">
    <property type="entry name" value="dnaq"/>
    <property type="match status" value="1"/>
</dbReference>
<evidence type="ECO:0000256" key="1">
    <source>
        <dbReference type="ARBA" id="ARBA00022839"/>
    </source>
</evidence>
<sequence length="243" mass="27855">MTDTFVALDLEMTGLDPKKDRILEIGAVIVRDFQIKEQFQTFVNPHRAISPQAEALTGIRKDMVENAPEDVDGLKALMEFTGELPLVGHNILFDYRFLKQCAVNHNITYEKAAADTLKIARKCFPDMASRRLGDLCRYYHISDVQQHRACQDAWMTARLFLCLQQDFGDRYPEVFQPKPLQYSVKKQGPLTPAQKRDLIDLISCHKIVPNIEIDSLTKSEASRMIDRIRWAYGKTGRTEGKHV</sequence>
<dbReference type="GO" id="GO:0045004">
    <property type="term" value="P:DNA replication proofreading"/>
    <property type="evidence" value="ECO:0007669"/>
    <property type="project" value="TreeGrafter"/>
</dbReference>
<dbReference type="InterPro" id="IPR036397">
    <property type="entry name" value="RNaseH_sf"/>
</dbReference>
<accession>A0A9D2D4Y4</accession>
<proteinExistence type="predicted"/>
<dbReference type="Proteomes" id="UP000824024">
    <property type="component" value="Unassembled WGS sequence"/>
</dbReference>
<dbReference type="Pfam" id="PF00929">
    <property type="entry name" value="RNase_T"/>
    <property type="match status" value="1"/>
</dbReference>
<dbReference type="PANTHER" id="PTHR30231:SF41">
    <property type="entry name" value="DNA POLYMERASE III SUBUNIT EPSILON"/>
    <property type="match status" value="1"/>
</dbReference>
<dbReference type="InterPro" id="IPR013520">
    <property type="entry name" value="Ribonucl_H"/>
</dbReference>
<evidence type="ECO:0000313" key="3">
    <source>
        <dbReference type="EMBL" id="HIZ08707.1"/>
    </source>
</evidence>
<dbReference type="GO" id="GO:0003887">
    <property type="term" value="F:DNA-directed DNA polymerase activity"/>
    <property type="evidence" value="ECO:0007669"/>
    <property type="project" value="InterPro"/>
</dbReference>
<dbReference type="EMBL" id="DXCH01000330">
    <property type="protein sequence ID" value="HIZ08707.1"/>
    <property type="molecule type" value="Genomic_DNA"/>
</dbReference>
<keyword evidence="1 3" id="KW-0378">Hydrolase</keyword>